<sequence>MSSETYDNIALDTPAASTVIPTPPSSTAGEKDEMSEPLTSSVPHPGKTFMLRDPATGRALTLLDGHVSLQPPGTPGSAYHWSCEERNGYLGFKNVAAGAYLGHDGANNIYALVRQQDAWEDFEARHMSNGGYVSVMKHWSWFQ</sequence>
<reference evidence="2" key="1">
    <citation type="journal article" date="2020" name="Stud. Mycol.">
        <title>101 Dothideomycetes genomes: a test case for predicting lifestyles and emergence of pathogens.</title>
        <authorList>
            <person name="Haridas S."/>
            <person name="Albert R."/>
            <person name="Binder M."/>
            <person name="Bloem J."/>
            <person name="Labutti K."/>
            <person name="Salamov A."/>
            <person name="Andreopoulos B."/>
            <person name="Baker S."/>
            <person name="Barry K."/>
            <person name="Bills G."/>
            <person name="Bluhm B."/>
            <person name="Cannon C."/>
            <person name="Castanera R."/>
            <person name="Culley D."/>
            <person name="Daum C."/>
            <person name="Ezra D."/>
            <person name="Gonzalez J."/>
            <person name="Henrissat B."/>
            <person name="Kuo A."/>
            <person name="Liang C."/>
            <person name="Lipzen A."/>
            <person name="Lutzoni F."/>
            <person name="Magnuson J."/>
            <person name="Mondo S."/>
            <person name="Nolan M."/>
            <person name="Ohm R."/>
            <person name="Pangilinan J."/>
            <person name="Park H.-J."/>
            <person name="Ramirez L."/>
            <person name="Alfaro M."/>
            <person name="Sun H."/>
            <person name="Tritt A."/>
            <person name="Yoshinaga Y."/>
            <person name="Zwiers L.-H."/>
            <person name="Turgeon B."/>
            <person name="Goodwin S."/>
            <person name="Spatafora J."/>
            <person name="Crous P."/>
            <person name="Grigoriev I."/>
        </authorList>
    </citation>
    <scope>NUCLEOTIDE SEQUENCE</scope>
    <source>
        <strain evidence="2">CBS 107.79</strain>
    </source>
</reference>
<name>A0A6A5UT09_9PLEO</name>
<dbReference type="OrthoDB" id="5289641at2759"/>
<dbReference type="Proteomes" id="UP000800036">
    <property type="component" value="Unassembled WGS sequence"/>
</dbReference>
<feature type="compositionally biased region" description="Polar residues" evidence="1">
    <location>
        <begin position="15"/>
        <end position="28"/>
    </location>
</feature>
<dbReference type="PANTHER" id="PTHR39697:SF1">
    <property type="entry name" value="RICIN B LECTIN DOMAIN-CONTAINING PROTEIN"/>
    <property type="match status" value="1"/>
</dbReference>
<dbReference type="Gene3D" id="2.80.10.50">
    <property type="match status" value="1"/>
</dbReference>
<dbReference type="EMBL" id="ML976724">
    <property type="protein sequence ID" value="KAF1968111.1"/>
    <property type="molecule type" value="Genomic_DNA"/>
</dbReference>
<evidence type="ECO:0000256" key="1">
    <source>
        <dbReference type="SAM" id="MobiDB-lite"/>
    </source>
</evidence>
<accession>A0A6A5UT09</accession>
<evidence type="ECO:0000313" key="2">
    <source>
        <dbReference type="EMBL" id="KAF1968111.1"/>
    </source>
</evidence>
<organism evidence="2 3">
    <name type="scientific">Bimuria novae-zelandiae CBS 107.79</name>
    <dbReference type="NCBI Taxonomy" id="1447943"/>
    <lineage>
        <taxon>Eukaryota</taxon>
        <taxon>Fungi</taxon>
        <taxon>Dikarya</taxon>
        <taxon>Ascomycota</taxon>
        <taxon>Pezizomycotina</taxon>
        <taxon>Dothideomycetes</taxon>
        <taxon>Pleosporomycetidae</taxon>
        <taxon>Pleosporales</taxon>
        <taxon>Massarineae</taxon>
        <taxon>Didymosphaeriaceae</taxon>
        <taxon>Bimuria</taxon>
    </lineage>
</organism>
<feature type="region of interest" description="Disordered" evidence="1">
    <location>
        <begin position="1"/>
        <end position="47"/>
    </location>
</feature>
<dbReference type="AlphaFoldDB" id="A0A6A5UT09"/>
<gene>
    <name evidence="2" type="ORF">BU23DRAFT_558805</name>
</gene>
<protein>
    <recommendedName>
        <fullName evidence="4">Ricin B lectin domain-containing protein</fullName>
    </recommendedName>
</protein>
<evidence type="ECO:0000313" key="3">
    <source>
        <dbReference type="Proteomes" id="UP000800036"/>
    </source>
</evidence>
<proteinExistence type="predicted"/>
<dbReference type="PANTHER" id="PTHR39697">
    <property type="entry name" value="RICIN B LECTIN DOMAIN-CONTAINING PROTEIN-RELATED"/>
    <property type="match status" value="1"/>
</dbReference>
<keyword evidence="3" id="KW-1185">Reference proteome</keyword>
<evidence type="ECO:0008006" key="4">
    <source>
        <dbReference type="Google" id="ProtNLM"/>
    </source>
</evidence>